<evidence type="ECO:0000256" key="1">
    <source>
        <dbReference type="SAM" id="MobiDB-lite"/>
    </source>
</evidence>
<organism evidence="2 3">
    <name type="scientific">Sphenostylis stenocarpa</name>
    <dbReference type="NCBI Taxonomy" id="92480"/>
    <lineage>
        <taxon>Eukaryota</taxon>
        <taxon>Viridiplantae</taxon>
        <taxon>Streptophyta</taxon>
        <taxon>Embryophyta</taxon>
        <taxon>Tracheophyta</taxon>
        <taxon>Spermatophyta</taxon>
        <taxon>Magnoliopsida</taxon>
        <taxon>eudicotyledons</taxon>
        <taxon>Gunneridae</taxon>
        <taxon>Pentapetalae</taxon>
        <taxon>rosids</taxon>
        <taxon>fabids</taxon>
        <taxon>Fabales</taxon>
        <taxon>Fabaceae</taxon>
        <taxon>Papilionoideae</taxon>
        <taxon>50 kb inversion clade</taxon>
        <taxon>NPAAA clade</taxon>
        <taxon>indigoferoid/millettioid clade</taxon>
        <taxon>Phaseoleae</taxon>
        <taxon>Sphenostylis</taxon>
    </lineage>
</organism>
<dbReference type="SUPFAM" id="SSF50630">
    <property type="entry name" value="Acid proteases"/>
    <property type="match status" value="1"/>
</dbReference>
<dbReference type="Gramene" id="rna-AYBTSS11_LOCUS4296">
    <property type="protein sequence ID" value="CAJ1928703.1"/>
    <property type="gene ID" value="gene-AYBTSS11_LOCUS4296"/>
</dbReference>
<gene>
    <name evidence="2" type="ORF">AYBTSS11_LOCUS4296</name>
</gene>
<evidence type="ECO:0000313" key="3">
    <source>
        <dbReference type="Proteomes" id="UP001189624"/>
    </source>
</evidence>
<dbReference type="AlphaFoldDB" id="A0AA86VBJ0"/>
<dbReference type="InterPro" id="IPR021109">
    <property type="entry name" value="Peptidase_aspartic_dom_sf"/>
</dbReference>
<accession>A0AA86VBJ0</accession>
<name>A0AA86VBJ0_9FABA</name>
<dbReference type="Gene3D" id="2.40.70.10">
    <property type="entry name" value="Acid Proteases"/>
    <property type="match status" value="1"/>
</dbReference>
<dbReference type="EMBL" id="OY731399">
    <property type="protein sequence ID" value="CAJ1928703.1"/>
    <property type="molecule type" value="Genomic_DNA"/>
</dbReference>
<feature type="region of interest" description="Disordered" evidence="1">
    <location>
        <begin position="181"/>
        <end position="218"/>
    </location>
</feature>
<keyword evidence="3" id="KW-1185">Reference proteome</keyword>
<sequence length="246" mass="25754">MLRRVNRRGDGGVVVDSRTDVSSEFVQRGGELGEFSGARVRRKFGCLMLMYGGDDTELSGGPGATLGNYQQQGFEVVFDLENQRVDFAKRQCASLWNTLNREKRVVVRGREREARCWGGATVMVALSEVDGGEGSWMVALHSCIQTQGILPTSKGENAAAKKGTGTIKNLVPSTNALLGLEGTESSDADEGDGVGDGEEGEGAEGEGDDVLDGPGLGLWEGVGVGEVVGDVWGGRVEEGVGAGEGA</sequence>
<evidence type="ECO:0000313" key="2">
    <source>
        <dbReference type="EMBL" id="CAJ1928703.1"/>
    </source>
</evidence>
<proteinExistence type="predicted"/>
<protein>
    <submittedName>
        <fullName evidence="2">Uncharacterized protein</fullName>
    </submittedName>
</protein>
<feature type="compositionally biased region" description="Acidic residues" evidence="1">
    <location>
        <begin position="184"/>
        <end position="211"/>
    </location>
</feature>
<dbReference type="Proteomes" id="UP001189624">
    <property type="component" value="Chromosome 2"/>
</dbReference>
<reference evidence="2" key="1">
    <citation type="submission" date="2023-10" db="EMBL/GenBank/DDBJ databases">
        <authorList>
            <person name="Domelevo Entfellner J.-B."/>
        </authorList>
    </citation>
    <scope>NUCLEOTIDE SEQUENCE</scope>
</reference>